<dbReference type="FunCoup" id="A0A6L2PZK0">
    <property type="interactions" value="1471"/>
</dbReference>
<evidence type="ECO:0000313" key="5">
    <source>
        <dbReference type="EMBL" id="GFG37929.1"/>
    </source>
</evidence>
<dbReference type="SUPFAM" id="SSF50978">
    <property type="entry name" value="WD40 repeat-like"/>
    <property type="match status" value="1"/>
</dbReference>
<accession>A0A6L2PZK0</accession>
<dbReference type="PANTHER" id="PTHR44675:SF1">
    <property type="entry name" value="P21-ACTIVATED PROTEIN KINASE-INTERACTING PROTEIN 1"/>
    <property type="match status" value="1"/>
</dbReference>
<gene>
    <name evidence="5" type="ORF">Cfor_07417</name>
</gene>
<dbReference type="SMART" id="SM00320">
    <property type="entry name" value="WD40"/>
    <property type="match status" value="6"/>
</dbReference>
<keyword evidence="2" id="KW-0677">Repeat</keyword>
<dbReference type="InterPro" id="IPR015943">
    <property type="entry name" value="WD40/YVTN_repeat-like_dom_sf"/>
</dbReference>
<dbReference type="InterPro" id="IPR036322">
    <property type="entry name" value="WD40_repeat_dom_sf"/>
</dbReference>
<proteinExistence type="predicted"/>
<dbReference type="EMBL" id="BLKM01000729">
    <property type="protein sequence ID" value="GFG37929.1"/>
    <property type="molecule type" value="Genomic_DNA"/>
</dbReference>
<comment type="caution">
    <text evidence="5">The sequence shown here is derived from an EMBL/GenBank/DDBJ whole genome shotgun (WGS) entry which is preliminary data.</text>
</comment>
<dbReference type="OrthoDB" id="308449at2759"/>
<keyword evidence="1 4" id="KW-0853">WD repeat</keyword>
<sequence length="382" mass="41200">MPVPDLEIIVGTYEEFLLGYKTVKKEDSGCLVESFADHAHRASIRSVCANGKFMASGSADETIHLYDMKARMESGMLVHHNGTVNCLSFSPNGSHLLSGADDGSISVVRTGSWQLEKVFAKAHKGEAVTSLSVHPSGKLALSVGCDATLRTWNLVKGRQAYATNLGKNRTGKGRAVSCLLWSASGSMYVVAVGAEVYVYDVHTAGIIYTVQLAKKVTCVCFCEDTELAIGDDGGTLSFHSICEKKQLNTLVAHEHRIKCVSSISIKEDNFVASASSDGQIKLWNYKNGKVNEVCCANSNCRITCLVILQASKSRQGNKHAAQGVTQTCNGAGGEEEDLESKRLRKDGGHSESVNKVLVNRAKKSCSLDVTCTRGQKWLVEDV</sequence>
<dbReference type="Proteomes" id="UP000502823">
    <property type="component" value="Unassembled WGS sequence"/>
</dbReference>
<dbReference type="PANTHER" id="PTHR44675">
    <property type="entry name" value="PAK1 INTERACTING PROTEIN 1"/>
    <property type="match status" value="1"/>
</dbReference>
<evidence type="ECO:0000256" key="3">
    <source>
        <dbReference type="ARBA" id="ARBA00045213"/>
    </source>
</evidence>
<name>A0A6L2PZK0_COPFO</name>
<dbReference type="InterPro" id="IPR019775">
    <property type="entry name" value="WD40_repeat_CS"/>
</dbReference>
<dbReference type="InterPro" id="IPR051959">
    <property type="entry name" value="PAK1-Kinase_Regulator"/>
</dbReference>
<organism evidence="5 6">
    <name type="scientific">Coptotermes formosanus</name>
    <name type="common">Formosan subterranean termite</name>
    <dbReference type="NCBI Taxonomy" id="36987"/>
    <lineage>
        <taxon>Eukaryota</taxon>
        <taxon>Metazoa</taxon>
        <taxon>Ecdysozoa</taxon>
        <taxon>Arthropoda</taxon>
        <taxon>Hexapoda</taxon>
        <taxon>Insecta</taxon>
        <taxon>Pterygota</taxon>
        <taxon>Neoptera</taxon>
        <taxon>Polyneoptera</taxon>
        <taxon>Dictyoptera</taxon>
        <taxon>Blattodea</taxon>
        <taxon>Blattoidea</taxon>
        <taxon>Termitoidae</taxon>
        <taxon>Rhinotermitidae</taxon>
        <taxon>Coptotermes</taxon>
    </lineage>
</organism>
<evidence type="ECO:0000256" key="1">
    <source>
        <dbReference type="ARBA" id="ARBA00022574"/>
    </source>
</evidence>
<dbReference type="PROSITE" id="PS50082">
    <property type="entry name" value="WD_REPEATS_2"/>
    <property type="match status" value="3"/>
</dbReference>
<evidence type="ECO:0000313" key="6">
    <source>
        <dbReference type="Proteomes" id="UP000502823"/>
    </source>
</evidence>
<dbReference type="InterPro" id="IPR001680">
    <property type="entry name" value="WD40_rpt"/>
</dbReference>
<reference evidence="6" key="1">
    <citation type="submission" date="2020-01" db="EMBL/GenBank/DDBJ databases">
        <title>Draft genome sequence of the Termite Coptotermes fromosanus.</title>
        <authorList>
            <person name="Itakura S."/>
            <person name="Yosikawa Y."/>
            <person name="Umezawa K."/>
        </authorList>
    </citation>
    <scope>NUCLEOTIDE SEQUENCE [LARGE SCALE GENOMIC DNA]</scope>
</reference>
<feature type="repeat" description="WD" evidence="4">
    <location>
        <begin position="250"/>
        <end position="293"/>
    </location>
</feature>
<evidence type="ECO:0000256" key="4">
    <source>
        <dbReference type="PROSITE-ProRule" id="PRU00221"/>
    </source>
</evidence>
<comment type="function">
    <text evidence="3">Negatively regulates the PAK1 kinase. PAK1 is a member of the PAK kinase family, which has been shown to play a positive role in the regulation of signaling pathways involving MAPK8 and RELA. PAK1 exists as an inactive homodimer, which is activated by binding of small GTPases such as CDC42 to an N-terminal regulatory domain. PAK1IP1 also binds to the N-terminus of PAK1, and inhibits the specific activation of PAK1 by CDC42. May be involved in ribosomal large subunit assembly.</text>
</comment>
<dbReference type="AlphaFoldDB" id="A0A6L2PZK0"/>
<feature type="repeat" description="WD" evidence="4">
    <location>
        <begin position="77"/>
        <end position="107"/>
    </location>
</feature>
<evidence type="ECO:0000256" key="2">
    <source>
        <dbReference type="ARBA" id="ARBA00022737"/>
    </source>
</evidence>
<dbReference type="InParanoid" id="A0A6L2PZK0"/>
<dbReference type="PROSITE" id="PS00678">
    <property type="entry name" value="WD_REPEATS_1"/>
    <property type="match status" value="1"/>
</dbReference>
<feature type="repeat" description="WD" evidence="4">
    <location>
        <begin position="128"/>
        <end position="162"/>
    </location>
</feature>
<keyword evidence="6" id="KW-1185">Reference proteome</keyword>
<dbReference type="Gene3D" id="2.130.10.10">
    <property type="entry name" value="YVTN repeat-like/Quinoprotein amine dehydrogenase"/>
    <property type="match status" value="2"/>
</dbReference>
<dbReference type="Pfam" id="PF00400">
    <property type="entry name" value="WD40"/>
    <property type="match status" value="4"/>
</dbReference>
<protein>
    <submittedName>
        <fullName evidence="5">Uncharacterized protein</fullName>
    </submittedName>
</protein>
<dbReference type="PROSITE" id="PS50294">
    <property type="entry name" value="WD_REPEATS_REGION"/>
    <property type="match status" value="1"/>
</dbReference>